<dbReference type="SUPFAM" id="SSF103359">
    <property type="entry name" value="Suppressor of Fused, N-terminal domain"/>
    <property type="match status" value="1"/>
</dbReference>
<dbReference type="Pfam" id="PF12470">
    <property type="entry name" value="SUFU_C"/>
    <property type="match status" value="1"/>
</dbReference>
<dbReference type="InterPro" id="IPR020941">
    <property type="entry name" value="SUFU-like_domain"/>
</dbReference>
<accession>A0A1I8H226</accession>
<evidence type="ECO:0000259" key="1">
    <source>
        <dbReference type="Pfam" id="PF05076"/>
    </source>
</evidence>
<evidence type="ECO:0000313" key="3">
    <source>
        <dbReference type="Proteomes" id="UP000095280"/>
    </source>
</evidence>
<organism evidence="3 4">
    <name type="scientific">Macrostomum lignano</name>
    <dbReference type="NCBI Taxonomy" id="282301"/>
    <lineage>
        <taxon>Eukaryota</taxon>
        <taxon>Metazoa</taxon>
        <taxon>Spiralia</taxon>
        <taxon>Lophotrochozoa</taxon>
        <taxon>Platyhelminthes</taxon>
        <taxon>Rhabditophora</taxon>
        <taxon>Macrostomorpha</taxon>
        <taxon>Macrostomida</taxon>
        <taxon>Macrostomidae</taxon>
        <taxon>Macrostomum</taxon>
    </lineage>
</organism>
<sequence>SLARYVFATGCLISAGDFVPWPGPLDGSRDSRLQHLLLASDPRLPPCAQGPLGSVRFPLLLGATADELAAAQAWSVPAIASMLPIVTDMRRGESLFDLHPELREMVRDQQEQHGSGLAAVTCRLMWLDEDGPSGGAAEVTTVSRPHIHVSHEAGLALPDALESRLRKGRHFTLVSAGGGGHAVSLVPSAVRGVVVTEELPYAARG</sequence>
<dbReference type="WBParaSite" id="maker-uti_cns_0004120-snap-gene-0.9-mRNA-1">
    <property type="protein sequence ID" value="maker-uti_cns_0004120-snap-gene-0.9-mRNA-1"/>
    <property type="gene ID" value="maker-uti_cns_0004120-snap-gene-0.9"/>
</dbReference>
<dbReference type="InterPro" id="IPR024314">
    <property type="entry name" value="SUFU_C"/>
</dbReference>
<dbReference type="AlphaFoldDB" id="A0A1I8H226"/>
<evidence type="ECO:0000259" key="2">
    <source>
        <dbReference type="Pfam" id="PF12470"/>
    </source>
</evidence>
<feature type="domain" description="Suppressor of fused C-terminal" evidence="2">
    <location>
        <begin position="132"/>
        <end position="205"/>
    </location>
</feature>
<keyword evidence="3" id="KW-1185">Reference proteome</keyword>
<dbReference type="GO" id="GO:0005737">
    <property type="term" value="C:cytoplasm"/>
    <property type="evidence" value="ECO:0007669"/>
    <property type="project" value="TreeGrafter"/>
</dbReference>
<dbReference type="InterPro" id="IPR038489">
    <property type="entry name" value="SUFU_C_sf"/>
</dbReference>
<dbReference type="GO" id="GO:0005634">
    <property type="term" value="C:nucleus"/>
    <property type="evidence" value="ECO:0007669"/>
    <property type="project" value="TreeGrafter"/>
</dbReference>
<proteinExistence type="predicted"/>
<dbReference type="Gene3D" id="3.30.1360.230">
    <property type="entry name" value="Sufu, C-terminal domain"/>
    <property type="match status" value="1"/>
</dbReference>
<feature type="domain" description="Suppressor of fused-like" evidence="1">
    <location>
        <begin position="2"/>
        <end position="91"/>
    </location>
</feature>
<dbReference type="Pfam" id="PF05076">
    <property type="entry name" value="SUFU"/>
    <property type="match status" value="1"/>
</dbReference>
<dbReference type="PANTHER" id="PTHR10928:SF2">
    <property type="entry name" value="SUPPRESSOR OF FUSED HOMOLOG"/>
    <property type="match status" value="1"/>
</dbReference>
<reference evidence="4" key="1">
    <citation type="submission" date="2016-11" db="UniProtKB">
        <authorList>
            <consortium name="WormBaseParasite"/>
        </authorList>
    </citation>
    <scope>IDENTIFICATION</scope>
</reference>
<evidence type="ECO:0000313" key="4">
    <source>
        <dbReference type="WBParaSite" id="maker-uti_cns_0004120-snap-gene-0.9-mRNA-1"/>
    </source>
</evidence>
<dbReference type="InterPro" id="IPR007768">
    <property type="entry name" value="Suppressor_of_fused"/>
</dbReference>
<name>A0A1I8H226_9PLAT</name>
<dbReference type="PANTHER" id="PTHR10928">
    <property type="entry name" value="SUPPRESSOR OF FUSED"/>
    <property type="match status" value="1"/>
</dbReference>
<dbReference type="InterPro" id="IPR037181">
    <property type="entry name" value="SUFU_N"/>
</dbReference>
<dbReference type="Proteomes" id="UP000095280">
    <property type="component" value="Unplaced"/>
</dbReference>
<protein>
    <submittedName>
        <fullName evidence="4">START domain-containing protein</fullName>
    </submittedName>
</protein>